<organism evidence="1 2">
    <name type="scientific">Dorcoceras hygrometricum</name>
    <dbReference type="NCBI Taxonomy" id="472368"/>
    <lineage>
        <taxon>Eukaryota</taxon>
        <taxon>Viridiplantae</taxon>
        <taxon>Streptophyta</taxon>
        <taxon>Embryophyta</taxon>
        <taxon>Tracheophyta</taxon>
        <taxon>Spermatophyta</taxon>
        <taxon>Magnoliopsida</taxon>
        <taxon>eudicotyledons</taxon>
        <taxon>Gunneridae</taxon>
        <taxon>Pentapetalae</taxon>
        <taxon>asterids</taxon>
        <taxon>lamiids</taxon>
        <taxon>Lamiales</taxon>
        <taxon>Gesneriaceae</taxon>
        <taxon>Didymocarpoideae</taxon>
        <taxon>Trichosporeae</taxon>
        <taxon>Loxocarpinae</taxon>
        <taxon>Dorcoceras</taxon>
    </lineage>
</organism>
<name>A0A2Z7AZX1_9LAMI</name>
<protein>
    <submittedName>
        <fullName evidence="1">TMV resistance protein N-like</fullName>
    </submittedName>
</protein>
<gene>
    <name evidence="1" type="ORF">F511_36331</name>
</gene>
<dbReference type="EMBL" id="KV011206">
    <property type="protein sequence ID" value="KZV26540.1"/>
    <property type="molecule type" value="Genomic_DNA"/>
</dbReference>
<keyword evidence="2" id="KW-1185">Reference proteome</keyword>
<sequence>MGESKALPSLKILSANSVGTYVSKNKSTLAELVEKKNSTGDTVRPSATKVKRLEDVSTKPDAFVQPVVKRKRTSIGRATITLTKQITLSDQITHIKQIALSHTVQISHAFQLFRTKITYSSAPMPQTALAKSECSLSSQMTRTPLTSLIKAVHRPQLTPKLISPINIVQYS</sequence>
<evidence type="ECO:0000313" key="1">
    <source>
        <dbReference type="EMBL" id="KZV26540.1"/>
    </source>
</evidence>
<reference evidence="1 2" key="1">
    <citation type="journal article" date="2015" name="Proc. Natl. Acad. Sci. U.S.A.">
        <title>The resurrection genome of Boea hygrometrica: A blueprint for survival of dehydration.</title>
        <authorList>
            <person name="Xiao L."/>
            <person name="Yang G."/>
            <person name="Zhang L."/>
            <person name="Yang X."/>
            <person name="Zhao S."/>
            <person name="Ji Z."/>
            <person name="Zhou Q."/>
            <person name="Hu M."/>
            <person name="Wang Y."/>
            <person name="Chen M."/>
            <person name="Xu Y."/>
            <person name="Jin H."/>
            <person name="Xiao X."/>
            <person name="Hu G."/>
            <person name="Bao F."/>
            <person name="Hu Y."/>
            <person name="Wan P."/>
            <person name="Li L."/>
            <person name="Deng X."/>
            <person name="Kuang T."/>
            <person name="Xiang C."/>
            <person name="Zhu J.K."/>
            <person name="Oliver M.J."/>
            <person name="He Y."/>
        </authorList>
    </citation>
    <scope>NUCLEOTIDE SEQUENCE [LARGE SCALE GENOMIC DNA]</scope>
    <source>
        <strain evidence="2">cv. XS01</strain>
    </source>
</reference>
<evidence type="ECO:0000313" key="2">
    <source>
        <dbReference type="Proteomes" id="UP000250235"/>
    </source>
</evidence>
<dbReference type="Proteomes" id="UP000250235">
    <property type="component" value="Unassembled WGS sequence"/>
</dbReference>
<dbReference type="AlphaFoldDB" id="A0A2Z7AZX1"/>
<accession>A0A2Z7AZX1</accession>
<proteinExistence type="predicted"/>